<proteinExistence type="predicted"/>
<reference evidence="4" key="2">
    <citation type="submission" date="2010-04" db="EMBL/GenBank/DDBJ databases">
        <authorList>
            <person name="Buell R."/>
            <person name="Hamilton J."/>
            <person name="Hostetler J."/>
        </authorList>
    </citation>
    <scope>NUCLEOTIDE SEQUENCE [LARGE SCALE GENOMIC DNA]</scope>
    <source>
        <strain evidence="4">DAOM:BR144</strain>
    </source>
</reference>
<dbReference type="PROSITE" id="PS50222">
    <property type="entry name" value="EF_HAND_2"/>
    <property type="match status" value="1"/>
</dbReference>
<dbReference type="EMBL" id="GL376567">
    <property type="status" value="NOT_ANNOTATED_CDS"/>
    <property type="molecule type" value="Genomic_DNA"/>
</dbReference>
<evidence type="ECO:0000313" key="3">
    <source>
        <dbReference type="EnsemblProtists" id="PYU1_T003931"/>
    </source>
</evidence>
<feature type="region of interest" description="Disordered" evidence="1">
    <location>
        <begin position="910"/>
        <end position="930"/>
    </location>
</feature>
<feature type="region of interest" description="Disordered" evidence="1">
    <location>
        <begin position="1019"/>
        <end position="1042"/>
    </location>
</feature>
<dbReference type="Gene3D" id="1.10.238.10">
    <property type="entry name" value="EF-hand"/>
    <property type="match status" value="1"/>
</dbReference>
<feature type="compositionally biased region" description="Basic and acidic residues" evidence="1">
    <location>
        <begin position="117"/>
        <end position="126"/>
    </location>
</feature>
<feature type="compositionally biased region" description="Acidic residues" evidence="1">
    <location>
        <begin position="868"/>
        <end position="884"/>
    </location>
</feature>
<feature type="region of interest" description="Disordered" evidence="1">
    <location>
        <begin position="1"/>
        <end position="28"/>
    </location>
</feature>
<feature type="region of interest" description="Disordered" evidence="1">
    <location>
        <begin position="282"/>
        <end position="313"/>
    </location>
</feature>
<keyword evidence="4" id="KW-1185">Reference proteome</keyword>
<dbReference type="InterPro" id="IPR002048">
    <property type="entry name" value="EF_hand_dom"/>
</dbReference>
<sequence length="1042" mass="115201">MHHAQRHDGLAGVRSSAQHYTSAANSNATADGRQLYRGSSVHMQHDEASLDATFALLNDVRAQSFALQLKLRNSLPMRWSDNAFVMQRQHLSAAAGAGTKTVTAAPWKPRMRTVDEYDAPREHDAGDFMTSDVYDPLGNTNSNADWSRQRHRRRMEWDSKPREKKDARASKDLQKVTAQRRDDEEKQSRLPEAQDTPKKLRAAAEPAKVVTMTSSSIDQLGATVEAGESLSVGFDASCDTETKAAADEDPLHSSLKGAPAPAIKELPTAHINLSLFDPLNDAEASKENTPHRGDHSTRRSRQTDNSKSAALTSTLGRRQVLSEYRNGPCLALYGPPPVVSMIGDSRRRQLNGDVLRRLFSDLDTDRDGHLNRIETCMALHRLQISISAPVIASFFRRIHDGAAYDSKKQATQRGNVDPRTRYEPLREVINYKQFVAFVTAANEHHGSTKRQSETMARLSREPHAAAARTSEAAAVAPTAPPVKKTASSFATELVTTQYILDEPPEVEQVEQRVLSDLPDFVLSKFLSEENDQHLAKTDTRSPLAVVRKSLERWLPHASIDEKLVQQIAQELLREHLERETAVLQKPHRDDSNEDNGGDDNSGLRRAAAYFEAQPLAPVDEDDTFANNEEAVDSDDLNTWFHALSEEQVSGLVHEILKEKKKTLPAQTIDAPNEVSDDELSSPTDEAIYPTEKLNDAAESTNLVLEDKETDMIDFLSTHIGMVAEKAVQVVEEKADTSCLDASTRAQELTSKPRVDTLQEIVQHEPADTASRISARDQTTTCTHLADAILRQSDQQDRVDAKCQIPAMRPSNLAILRRLRQERKRAVALKTAIPFNTKTLEIGASKLAQESIQPPPSERSQAPVRNAISDDDQSSSSLDVEDTAAEETQLPHLSVVEKNLYVALDGIKPFERSGSSSSSSIHSLVDSSVGKSSSSSLFAELILPKRQRRWKSRAGKHDRSVSSSEDCDSIGSDDLSEGELDKNRMSFDLSDGEIYGAARNRVVRQKNTLVFAETDTSVESFNDDSRSSIESGELLPIVNKAAH</sequence>
<protein>
    <recommendedName>
        <fullName evidence="2">EF-hand domain-containing protein</fullName>
    </recommendedName>
</protein>
<dbReference type="AlphaFoldDB" id="K3WG40"/>
<evidence type="ECO:0000259" key="2">
    <source>
        <dbReference type="PROSITE" id="PS50222"/>
    </source>
</evidence>
<dbReference type="HOGENOM" id="CLU_292491_0_0_1"/>
<feature type="compositionally biased region" description="Low complexity" evidence="1">
    <location>
        <begin position="912"/>
        <end position="930"/>
    </location>
</feature>
<dbReference type="OMA" id="WIDEATD"/>
<evidence type="ECO:0000256" key="1">
    <source>
        <dbReference type="SAM" id="MobiDB-lite"/>
    </source>
</evidence>
<reference evidence="3" key="3">
    <citation type="submission" date="2015-02" db="UniProtKB">
        <authorList>
            <consortium name="EnsemblProtists"/>
        </authorList>
    </citation>
    <scope>IDENTIFICATION</scope>
    <source>
        <strain evidence="3">DAOM BR144</strain>
    </source>
</reference>
<dbReference type="GO" id="GO:0005509">
    <property type="term" value="F:calcium ion binding"/>
    <property type="evidence" value="ECO:0007669"/>
    <property type="project" value="InterPro"/>
</dbReference>
<feature type="region of interest" description="Disordered" evidence="1">
    <location>
        <begin position="846"/>
        <end position="888"/>
    </location>
</feature>
<dbReference type="eggNOG" id="ENOG502S91N">
    <property type="taxonomic scope" value="Eukaryota"/>
</dbReference>
<feature type="region of interest" description="Disordered" evidence="1">
    <location>
        <begin position="582"/>
        <end position="602"/>
    </location>
</feature>
<feature type="region of interest" description="Disordered" evidence="1">
    <location>
        <begin position="117"/>
        <end position="207"/>
    </location>
</feature>
<dbReference type="Proteomes" id="UP000019132">
    <property type="component" value="Unassembled WGS sequence"/>
</dbReference>
<dbReference type="InParanoid" id="K3WG40"/>
<feature type="domain" description="EF-hand" evidence="2">
    <location>
        <begin position="350"/>
        <end position="385"/>
    </location>
</feature>
<feature type="compositionally biased region" description="Basic and acidic residues" evidence="1">
    <location>
        <begin position="155"/>
        <end position="189"/>
    </location>
</feature>
<dbReference type="VEuPathDB" id="FungiDB:PYU1_G003921"/>
<name>K3WG40_GLOUD</name>
<feature type="region of interest" description="Disordered" evidence="1">
    <location>
        <begin position="951"/>
        <end position="976"/>
    </location>
</feature>
<organism evidence="3 4">
    <name type="scientific">Globisporangium ultimum (strain ATCC 200006 / CBS 805.95 / DAOM BR144)</name>
    <name type="common">Pythium ultimum</name>
    <dbReference type="NCBI Taxonomy" id="431595"/>
    <lineage>
        <taxon>Eukaryota</taxon>
        <taxon>Sar</taxon>
        <taxon>Stramenopiles</taxon>
        <taxon>Oomycota</taxon>
        <taxon>Peronosporomycetes</taxon>
        <taxon>Pythiales</taxon>
        <taxon>Pythiaceae</taxon>
        <taxon>Globisporangium</taxon>
    </lineage>
</organism>
<feature type="compositionally biased region" description="Basic and acidic residues" evidence="1">
    <location>
        <begin position="283"/>
        <end position="304"/>
    </location>
</feature>
<accession>K3WG40</accession>
<feature type="compositionally biased region" description="Polar residues" evidence="1">
    <location>
        <begin position="15"/>
        <end position="28"/>
    </location>
</feature>
<evidence type="ECO:0000313" key="4">
    <source>
        <dbReference type="Proteomes" id="UP000019132"/>
    </source>
</evidence>
<reference evidence="4" key="1">
    <citation type="journal article" date="2010" name="Genome Biol.">
        <title>Genome sequence of the necrotrophic plant pathogen Pythium ultimum reveals original pathogenicity mechanisms and effector repertoire.</title>
        <authorList>
            <person name="Levesque C.A."/>
            <person name="Brouwer H."/>
            <person name="Cano L."/>
            <person name="Hamilton J.P."/>
            <person name="Holt C."/>
            <person name="Huitema E."/>
            <person name="Raffaele S."/>
            <person name="Robideau G.P."/>
            <person name="Thines M."/>
            <person name="Win J."/>
            <person name="Zerillo M.M."/>
            <person name="Beakes G.W."/>
            <person name="Boore J.L."/>
            <person name="Busam D."/>
            <person name="Dumas B."/>
            <person name="Ferriera S."/>
            <person name="Fuerstenberg S.I."/>
            <person name="Gachon C.M."/>
            <person name="Gaulin E."/>
            <person name="Govers F."/>
            <person name="Grenville-Briggs L."/>
            <person name="Horner N."/>
            <person name="Hostetler J."/>
            <person name="Jiang R.H."/>
            <person name="Johnson J."/>
            <person name="Krajaejun T."/>
            <person name="Lin H."/>
            <person name="Meijer H.J."/>
            <person name="Moore B."/>
            <person name="Morris P."/>
            <person name="Phuntmart V."/>
            <person name="Puiu D."/>
            <person name="Shetty J."/>
            <person name="Stajich J.E."/>
            <person name="Tripathy S."/>
            <person name="Wawra S."/>
            <person name="van West P."/>
            <person name="Whitty B.R."/>
            <person name="Coutinho P.M."/>
            <person name="Henrissat B."/>
            <person name="Martin F."/>
            <person name="Thomas P.D."/>
            <person name="Tyler B.M."/>
            <person name="De Vries R.P."/>
            <person name="Kamoun S."/>
            <person name="Yandell M."/>
            <person name="Tisserat N."/>
            <person name="Buell C.R."/>
        </authorList>
    </citation>
    <scope>NUCLEOTIDE SEQUENCE</scope>
    <source>
        <strain evidence="4">DAOM:BR144</strain>
    </source>
</reference>
<dbReference type="EnsemblProtists" id="PYU1_T003931">
    <property type="protein sequence ID" value="PYU1_T003931"/>
    <property type="gene ID" value="PYU1_G003921"/>
</dbReference>